<dbReference type="AlphaFoldDB" id="A0A9W9GNG8"/>
<evidence type="ECO:0000313" key="2">
    <source>
        <dbReference type="EMBL" id="KAJ5124861.1"/>
    </source>
</evidence>
<protein>
    <submittedName>
        <fullName evidence="2">Uncharacterized protein</fullName>
    </submittedName>
</protein>
<dbReference type="EMBL" id="JAPQKL010000006">
    <property type="protein sequence ID" value="KAJ5124861.1"/>
    <property type="molecule type" value="Genomic_DNA"/>
</dbReference>
<feature type="compositionally biased region" description="Basic and acidic residues" evidence="1">
    <location>
        <begin position="1"/>
        <end position="10"/>
    </location>
</feature>
<reference evidence="2" key="2">
    <citation type="journal article" date="2023" name="IMA Fungus">
        <title>Comparative genomic study of the Penicillium genus elucidates a diverse pangenome and 15 lateral gene transfer events.</title>
        <authorList>
            <person name="Petersen C."/>
            <person name="Sorensen T."/>
            <person name="Nielsen M.R."/>
            <person name="Sondergaard T.E."/>
            <person name="Sorensen J.L."/>
            <person name="Fitzpatrick D.A."/>
            <person name="Frisvad J.C."/>
            <person name="Nielsen K.L."/>
        </authorList>
    </citation>
    <scope>NUCLEOTIDE SEQUENCE</scope>
    <source>
        <strain evidence="2">IBT 22155</strain>
    </source>
</reference>
<dbReference type="Proteomes" id="UP001149079">
    <property type="component" value="Unassembled WGS sequence"/>
</dbReference>
<feature type="compositionally biased region" description="Basic and acidic residues" evidence="1">
    <location>
        <begin position="26"/>
        <end position="37"/>
    </location>
</feature>
<dbReference type="GeneID" id="81408600"/>
<accession>A0A9W9GNG8</accession>
<keyword evidence="3" id="KW-1185">Reference proteome</keyword>
<name>A0A9W9GNG8_9EURO</name>
<feature type="region of interest" description="Disordered" evidence="1">
    <location>
        <begin position="1"/>
        <end position="52"/>
    </location>
</feature>
<organism evidence="2 3">
    <name type="scientific">Penicillium bovifimosum</name>
    <dbReference type="NCBI Taxonomy" id="126998"/>
    <lineage>
        <taxon>Eukaryota</taxon>
        <taxon>Fungi</taxon>
        <taxon>Dikarya</taxon>
        <taxon>Ascomycota</taxon>
        <taxon>Pezizomycotina</taxon>
        <taxon>Eurotiomycetes</taxon>
        <taxon>Eurotiomycetidae</taxon>
        <taxon>Eurotiales</taxon>
        <taxon>Aspergillaceae</taxon>
        <taxon>Penicillium</taxon>
    </lineage>
</organism>
<dbReference type="RefSeq" id="XP_056519260.1">
    <property type="nucleotide sequence ID" value="XM_056669430.1"/>
</dbReference>
<reference evidence="2" key="1">
    <citation type="submission" date="2022-11" db="EMBL/GenBank/DDBJ databases">
        <authorList>
            <person name="Petersen C."/>
        </authorList>
    </citation>
    <scope>NUCLEOTIDE SEQUENCE</scope>
    <source>
        <strain evidence="2">IBT 22155</strain>
    </source>
</reference>
<proteinExistence type="predicted"/>
<comment type="caution">
    <text evidence="2">The sequence shown here is derived from an EMBL/GenBank/DDBJ whole genome shotgun (WGS) entry which is preliminary data.</text>
</comment>
<sequence length="75" mass="8345">MPVRRQREDVFPIPPQTPTPQRLNLTRREVFGSDGRQKQNAHPGATLEGGPSCWVHGESPALSQSMKAKKLIVNN</sequence>
<gene>
    <name evidence="2" type="ORF">N7515_008686</name>
</gene>
<evidence type="ECO:0000313" key="3">
    <source>
        <dbReference type="Proteomes" id="UP001149079"/>
    </source>
</evidence>
<evidence type="ECO:0000256" key="1">
    <source>
        <dbReference type="SAM" id="MobiDB-lite"/>
    </source>
</evidence>